<organism evidence="1">
    <name type="scientific">bioreactor metagenome</name>
    <dbReference type="NCBI Taxonomy" id="1076179"/>
    <lineage>
        <taxon>unclassified sequences</taxon>
        <taxon>metagenomes</taxon>
        <taxon>ecological metagenomes</taxon>
    </lineage>
</organism>
<proteinExistence type="predicted"/>
<comment type="caution">
    <text evidence="1">The sequence shown here is derived from an EMBL/GenBank/DDBJ whole genome shotgun (WGS) entry which is preliminary data.</text>
</comment>
<sequence length="58" mass="6552">MIFNATDLVLNFIEAKDTVIDSVVNYTDGIINLIKYAEIKWNVAEDVLNAADFILDFV</sequence>
<reference evidence="1" key="1">
    <citation type="submission" date="2019-08" db="EMBL/GenBank/DDBJ databases">
        <authorList>
            <person name="Kucharzyk K."/>
            <person name="Murdoch R.W."/>
            <person name="Higgins S."/>
            <person name="Loffler F."/>
        </authorList>
    </citation>
    <scope>NUCLEOTIDE SEQUENCE</scope>
</reference>
<gene>
    <name evidence="1" type="ORF">SDC9_13759</name>
</gene>
<evidence type="ECO:0000313" key="1">
    <source>
        <dbReference type="EMBL" id="MPL68046.1"/>
    </source>
</evidence>
<dbReference type="AlphaFoldDB" id="A0A644TM54"/>
<accession>A0A644TM54</accession>
<protein>
    <submittedName>
        <fullName evidence="1">Uncharacterized protein</fullName>
    </submittedName>
</protein>
<name>A0A644TM54_9ZZZZ</name>
<dbReference type="EMBL" id="VSSQ01000040">
    <property type="protein sequence ID" value="MPL68046.1"/>
    <property type="molecule type" value="Genomic_DNA"/>
</dbReference>